<dbReference type="GO" id="GO:0005886">
    <property type="term" value="C:plasma membrane"/>
    <property type="evidence" value="ECO:0007669"/>
    <property type="project" value="TreeGrafter"/>
</dbReference>
<feature type="transmembrane region" description="Helical" evidence="1">
    <location>
        <begin position="267"/>
        <end position="288"/>
    </location>
</feature>
<protein>
    <submittedName>
        <fullName evidence="5">Concentrative nucleoside transporter N-terminal domain-containing protein</fullName>
    </submittedName>
</protein>
<keyword evidence="1" id="KW-0472">Membrane</keyword>
<evidence type="ECO:0000259" key="3">
    <source>
        <dbReference type="Pfam" id="PF07670"/>
    </source>
</evidence>
<feature type="domain" description="Nucleoside transporter/FeoB GTPase Gate" evidence="3">
    <location>
        <begin position="262"/>
        <end position="343"/>
    </location>
</feature>
<dbReference type="WBParaSite" id="scf7180000421790.g7760">
    <property type="protein sequence ID" value="scf7180000421790.g7760"/>
    <property type="gene ID" value="scf7180000421790.g7760"/>
</dbReference>
<dbReference type="PANTHER" id="PTHR10590:SF4">
    <property type="entry name" value="SOLUTE CARRIER FAMILY 28 MEMBER 3"/>
    <property type="match status" value="1"/>
</dbReference>
<evidence type="ECO:0000259" key="2">
    <source>
        <dbReference type="Pfam" id="PF01773"/>
    </source>
</evidence>
<feature type="transmembrane region" description="Helical" evidence="1">
    <location>
        <begin position="173"/>
        <end position="191"/>
    </location>
</feature>
<dbReference type="InterPro" id="IPR008276">
    <property type="entry name" value="C_nuclsd_transpt"/>
</dbReference>
<evidence type="ECO:0000313" key="5">
    <source>
        <dbReference type="WBParaSite" id="scf7180000421790.g7760"/>
    </source>
</evidence>
<dbReference type="PANTHER" id="PTHR10590">
    <property type="entry name" value="SODIUM/NUCLEOSIDE COTRANSPORTER"/>
    <property type="match status" value="1"/>
</dbReference>
<keyword evidence="1" id="KW-1133">Transmembrane helix</keyword>
<keyword evidence="4" id="KW-1185">Reference proteome</keyword>
<dbReference type="GO" id="GO:0005415">
    <property type="term" value="F:nucleoside:sodium symporter activity"/>
    <property type="evidence" value="ECO:0007669"/>
    <property type="project" value="TreeGrafter"/>
</dbReference>
<name>A0A915P0U5_9BILA</name>
<dbReference type="InterPro" id="IPR002668">
    <property type="entry name" value="CNT_N_dom"/>
</dbReference>
<dbReference type="Proteomes" id="UP000887560">
    <property type="component" value="Unplaced"/>
</dbReference>
<organism evidence="4 5">
    <name type="scientific">Meloidogyne floridensis</name>
    <dbReference type="NCBI Taxonomy" id="298350"/>
    <lineage>
        <taxon>Eukaryota</taxon>
        <taxon>Metazoa</taxon>
        <taxon>Ecdysozoa</taxon>
        <taxon>Nematoda</taxon>
        <taxon>Chromadorea</taxon>
        <taxon>Rhabditida</taxon>
        <taxon>Tylenchina</taxon>
        <taxon>Tylenchomorpha</taxon>
        <taxon>Tylenchoidea</taxon>
        <taxon>Meloidogynidae</taxon>
        <taxon>Meloidogyninae</taxon>
        <taxon>Meloidogyne</taxon>
    </lineage>
</organism>
<dbReference type="AlphaFoldDB" id="A0A915P0U5"/>
<sequence length="343" mass="38878">MSSKKPKGKFFDSVSDSTIDLQQLNISDNNITSEDTNSEQTKIAETDRTILETNGGVLSPTPSQFKILTIEGNGNKKPIKSSNNSNDEDDDCWNNPMLIIETFQIICKEFIIKYKQVLNGIVKLGILLGYHLFLVLALLHDSNKSFNLAIFTSICWLYIFYRKFLSVHRLSGLFGLTFFFLLMCLCSYKPTKINWRPVLWGFLLQFIFGIIVLRWEWGASRFIELSDMAMIMLDFTYNGTDFTYGFLSSPPNICGMEAVVAFRFLQVIIYVGALVSVLYFYGIIQAVLKRLAWLMQFTMGTTATESLNACGCVLLGNAESPMLIRPYIEKMTNSELHAIMTTG</sequence>
<dbReference type="InterPro" id="IPR011642">
    <property type="entry name" value="Gate_dom"/>
</dbReference>
<proteinExistence type="predicted"/>
<keyword evidence="1" id="KW-0812">Transmembrane</keyword>
<evidence type="ECO:0000313" key="4">
    <source>
        <dbReference type="Proteomes" id="UP000887560"/>
    </source>
</evidence>
<dbReference type="Pfam" id="PF07670">
    <property type="entry name" value="Gate"/>
    <property type="match status" value="1"/>
</dbReference>
<evidence type="ECO:0000256" key="1">
    <source>
        <dbReference type="SAM" id="Phobius"/>
    </source>
</evidence>
<feature type="transmembrane region" description="Helical" evidence="1">
    <location>
        <begin position="117"/>
        <end position="139"/>
    </location>
</feature>
<dbReference type="Pfam" id="PF01773">
    <property type="entry name" value="Nucleos_tra2_N"/>
    <property type="match status" value="1"/>
</dbReference>
<feature type="domain" description="Concentrative nucleoside transporter N-terminal" evidence="2">
    <location>
        <begin position="174"/>
        <end position="246"/>
    </location>
</feature>
<reference evidence="5" key="1">
    <citation type="submission" date="2022-11" db="UniProtKB">
        <authorList>
            <consortium name="WormBaseParasite"/>
        </authorList>
    </citation>
    <scope>IDENTIFICATION</scope>
</reference>
<feature type="transmembrane region" description="Helical" evidence="1">
    <location>
        <begin position="197"/>
        <end position="217"/>
    </location>
</feature>
<accession>A0A915P0U5</accession>